<keyword evidence="3" id="KW-1185">Reference proteome</keyword>
<sequence length="189" mass="20902">MPLTQGILTILDSRSFGSIWFWLLLTLAWIMAGRRILGVPADILSQVPRKPGLDEDHPAALLLLDWLSLTLPRWRIASHEATILMGISAFIVTVLSLLGFAYGLEMAQALVLLTVPFFVLFILEARLARRVETILQAAERGEIGVNSAAYAAARLMRRQRGMITAVSILAVAVTAYRGAIWMMTHPFGF</sequence>
<keyword evidence="1" id="KW-0472">Membrane</keyword>
<gene>
    <name evidence="2" type="ORF">RGQ15_08735</name>
</gene>
<keyword evidence="1" id="KW-1133">Transmembrane helix</keyword>
<feature type="transmembrane region" description="Helical" evidence="1">
    <location>
        <begin position="19"/>
        <end position="37"/>
    </location>
</feature>
<feature type="transmembrane region" description="Helical" evidence="1">
    <location>
        <begin position="81"/>
        <end position="100"/>
    </location>
</feature>
<protein>
    <recommendedName>
        <fullName evidence="4">Component of SufBCD complex</fullName>
    </recommendedName>
</protein>
<reference evidence="3" key="1">
    <citation type="submission" date="2023-07" db="EMBL/GenBank/DDBJ databases">
        <title>Paracoccus sp. MBLB3053 whole genome sequence.</title>
        <authorList>
            <person name="Hwang C.Y."/>
            <person name="Cho E.-S."/>
            <person name="Seo M.-J."/>
        </authorList>
    </citation>
    <scope>NUCLEOTIDE SEQUENCE [LARGE SCALE GENOMIC DNA]</scope>
    <source>
        <strain evidence="3">MBLB3053</strain>
    </source>
</reference>
<accession>A0ABU2HRK4</accession>
<comment type="caution">
    <text evidence="2">The sequence shown here is derived from an EMBL/GenBank/DDBJ whole genome shotgun (WGS) entry which is preliminary data.</text>
</comment>
<organism evidence="2 3">
    <name type="scientific">Paracoccus aurantius</name>
    <dbReference type="NCBI Taxonomy" id="3073814"/>
    <lineage>
        <taxon>Bacteria</taxon>
        <taxon>Pseudomonadati</taxon>
        <taxon>Pseudomonadota</taxon>
        <taxon>Alphaproteobacteria</taxon>
        <taxon>Rhodobacterales</taxon>
        <taxon>Paracoccaceae</taxon>
        <taxon>Paracoccus</taxon>
    </lineage>
</organism>
<evidence type="ECO:0000313" key="3">
    <source>
        <dbReference type="Proteomes" id="UP001269144"/>
    </source>
</evidence>
<feature type="transmembrane region" description="Helical" evidence="1">
    <location>
        <begin position="106"/>
        <end position="123"/>
    </location>
</feature>
<evidence type="ECO:0000313" key="2">
    <source>
        <dbReference type="EMBL" id="MDS9467656.1"/>
    </source>
</evidence>
<dbReference type="Proteomes" id="UP001269144">
    <property type="component" value="Unassembled WGS sequence"/>
</dbReference>
<dbReference type="EMBL" id="JAVQLW010000001">
    <property type="protein sequence ID" value="MDS9467656.1"/>
    <property type="molecule type" value="Genomic_DNA"/>
</dbReference>
<evidence type="ECO:0000256" key="1">
    <source>
        <dbReference type="SAM" id="Phobius"/>
    </source>
</evidence>
<evidence type="ECO:0008006" key="4">
    <source>
        <dbReference type="Google" id="ProtNLM"/>
    </source>
</evidence>
<keyword evidence="1" id="KW-0812">Transmembrane</keyword>
<proteinExistence type="predicted"/>
<feature type="transmembrane region" description="Helical" evidence="1">
    <location>
        <begin position="162"/>
        <end position="183"/>
    </location>
</feature>
<name>A0ABU2HRK4_9RHOB</name>
<dbReference type="RefSeq" id="WP_311159826.1">
    <property type="nucleotide sequence ID" value="NZ_JAVQLW010000001.1"/>
</dbReference>